<reference evidence="1" key="1">
    <citation type="journal article" date="2014" name="Front. Microbiol.">
        <title>High frequency of phylogenetically diverse reductive dehalogenase-homologous genes in deep subseafloor sedimentary metagenomes.</title>
        <authorList>
            <person name="Kawai M."/>
            <person name="Futagami T."/>
            <person name="Toyoda A."/>
            <person name="Takaki Y."/>
            <person name="Nishi S."/>
            <person name="Hori S."/>
            <person name="Arai W."/>
            <person name="Tsubouchi T."/>
            <person name="Morono Y."/>
            <person name="Uchiyama I."/>
            <person name="Ito T."/>
            <person name="Fujiyama A."/>
            <person name="Inagaki F."/>
            <person name="Takami H."/>
        </authorList>
    </citation>
    <scope>NUCLEOTIDE SEQUENCE</scope>
    <source>
        <strain evidence="1">Expedition CK06-06</strain>
    </source>
</reference>
<protein>
    <submittedName>
        <fullName evidence="1">Uncharacterized protein</fullName>
    </submittedName>
</protein>
<organism evidence="1">
    <name type="scientific">marine sediment metagenome</name>
    <dbReference type="NCBI Taxonomy" id="412755"/>
    <lineage>
        <taxon>unclassified sequences</taxon>
        <taxon>metagenomes</taxon>
        <taxon>ecological metagenomes</taxon>
    </lineage>
</organism>
<dbReference type="EMBL" id="BARS01005808">
    <property type="protein sequence ID" value="GAF79014.1"/>
    <property type="molecule type" value="Genomic_DNA"/>
</dbReference>
<comment type="caution">
    <text evidence="1">The sequence shown here is derived from an EMBL/GenBank/DDBJ whole genome shotgun (WGS) entry which is preliminary data.</text>
</comment>
<accession>X0SDE0</accession>
<gene>
    <name evidence="1" type="ORF">S01H1_11396</name>
</gene>
<name>X0SDE0_9ZZZZ</name>
<sequence>MMASKKAKDDVITFFDNLGERRFRDASRALQVLKKKSFGDPEFREGYLKGLEGLLLSARTGDERDFLNRAPFDPQSMKRYKKEFSEFVKNGIHSPFDVGFFLAWSDMVQYRLKPGKKD</sequence>
<proteinExistence type="predicted"/>
<dbReference type="AlphaFoldDB" id="X0SDE0"/>
<evidence type="ECO:0000313" key="1">
    <source>
        <dbReference type="EMBL" id="GAF79014.1"/>
    </source>
</evidence>